<dbReference type="Proteomes" id="UP000184301">
    <property type="component" value="Unassembled WGS sequence"/>
</dbReference>
<keyword evidence="10" id="KW-1185">Reference proteome</keyword>
<dbReference type="GO" id="GO:0005886">
    <property type="term" value="C:plasma membrane"/>
    <property type="evidence" value="ECO:0007669"/>
    <property type="project" value="UniProtKB-SubCell"/>
</dbReference>
<evidence type="ECO:0000256" key="3">
    <source>
        <dbReference type="ARBA" id="ARBA00022448"/>
    </source>
</evidence>
<feature type="transmembrane region" description="Helical" evidence="8">
    <location>
        <begin position="343"/>
        <end position="376"/>
    </location>
</feature>
<evidence type="ECO:0000256" key="4">
    <source>
        <dbReference type="ARBA" id="ARBA00022475"/>
    </source>
</evidence>
<comment type="similarity">
    <text evidence="2">Belongs to the autoinducer-2 exporter (AI-2E) (TC 2.A.86) family.</text>
</comment>
<protein>
    <submittedName>
        <fullName evidence="9">Predicted PurR-regulated permease PerM</fullName>
    </submittedName>
</protein>
<feature type="transmembrane region" description="Helical" evidence="8">
    <location>
        <begin position="90"/>
        <end position="115"/>
    </location>
</feature>
<comment type="subcellular location">
    <subcellularLocation>
        <location evidence="1">Cell membrane</location>
        <topology evidence="1">Multi-pass membrane protein</topology>
    </subcellularLocation>
</comment>
<reference evidence="9 10" key="1">
    <citation type="submission" date="2016-11" db="EMBL/GenBank/DDBJ databases">
        <authorList>
            <person name="Jaros S."/>
            <person name="Januszkiewicz K."/>
            <person name="Wedrychowicz H."/>
        </authorList>
    </citation>
    <scope>NUCLEOTIDE SEQUENCE [LARGE SCALE GENOMIC DNA]</scope>
    <source>
        <strain evidence="9 10">DSM 15480</strain>
    </source>
</reference>
<keyword evidence="7 8" id="KW-0472">Membrane</keyword>
<keyword evidence="5 8" id="KW-0812">Transmembrane</keyword>
<keyword evidence="6 8" id="KW-1133">Transmembrane helix</keyword>
<keyword evidence="3" id="KW-0813">Transport</keyword>
<name>A0A1M6PBT8_9FIRM</name>
<evidence type="ECO:0000256" key="1">
    <source>
        <dbReference type="ARBA" id="ARBA00004651"/>
    </source>
</evidence>
<dbReference type="PANTHER" id="PTHR21716:SF53">
    <property type="entry name" value="PERMEASE PERM-RELATED"/>
    <property type="match status" value="1"/>
</dbReference>
<evidence type="ECO:0000313" key="9">
    <source>
        <dbReference type="EMBL" id="SHK05408.1"/>
    </source>
</evidence>
<dbReference type="Pfam" id="PF01594">
    <property type="entry name" value="AI-2E_transport"/>
    <property type="match status" value="1"/>
</dbReference>
<dbReference type="EMBL" id="FQZY01000027">
    <property type="protein sequence ID" value="SHK05408.1"/>
    <property type="molecule type" value="Genomic_DNA"/>
</dbReference>
<feature type="transmembrane region" description="Helical" evidence="8">
    <location>
        <begin position="43"/>
        <end position="70"/>
    </location>
</feature>
<feature type="transmembrane region" description="Helical" evidence="8">
    <location>
        <begin position="190"/>
        <end position="209"/>
    </location>
</feature>
<evidence type="ECO:0000256" key="6">
    <source>
        <dbReference type="ARBA" id="ARBA00022989"/>
    </source>
</evidence>
<gene>
    <name evidence="9" type="ORF">SAMN02745243_02081</name>
</gene>
<feature type="transmembrane region" description="Helical" evidence="8">
    <location>
        <begin position="276"/>
        <end position="305"/>
    </location>
</feature>
<evidence type="ECO:0000256" key="8">
    <source>
        <dbReference type="SAM" id="Phobius"/>
    </source>
</evidence>
<evidence type="ECO:0000256" key="7">
    <source>
        <dbReference type="ARBA" id="ARBA00023136"/>
    </source>
</evidence>
<dbReference type="InterPro" id="IPR002549">
    <property type="entry name" value="AI-2E-like"/>
</dbReference>
<evidence type="ECO:0000313" key="10">
    <source>
        <dbReference type="Proteomes" id="UP000184301"/>
    </source>
</evidence>
<feature type="transmembrane region" description="Helical" evidence="8">
    <location>
        <begin position="20"/>
        <end position="37"/>
    </location>
</feature>
<proteinExistence type="inferred from homology"/>
<organism evidence="9 10">
    <name type="scientific">Hespellia stercorisuis DSM 15480</name>
    <dbReference type="NCBI Taxonomy" id="1121950"/>
    <lineage>
        <taxon>Bacteria</taxon>
        <taxon>Bacillati</taxon>
        <taxon>Bacillota</taxon>
        <taxon>Clostridia</taxon>
        <taxon>Lachnospirales</taxon>
        <taxon>Lachnospiraceae</taxon>
        <taxon>Hespellia</taxon>
    </lineage>
</organism>
<sequence length="419" mass="47059">MNNEKKENLMNLGQLTIKKLRGLIVFTLLILVGLWKFDMVLEVLLFLWRIFFPFVLGGAIAFIINVLMSFLEKKIFGPDRDLYGRLKLKFARPVSLVLTIALVLGIVVLVMFVVIPQLGRTLGSLGESLAAFIPRLQKWIASFTNNNQEIMQMVNQLDFNPDKMLNWSISFLRNGAGNMMNSTFAAAKSIVGFFANFFIAFSFACYILIQKEKLHVQVRKVIFAFFPRGKAEALLEVCSLAYSTFAHFLTGQCLEAVILGSMFVVSMSILRMPYALLIGILIAFTALIPMFGAFIGCGVGTFLIFMINPQQALFFIIMFLVLQQIEGNFIYPHVVGNSVGLPSIWVLAAVSVGGSLLGIIGMLIFIPIVSVLYTLFKEIVYLNLKKRKIKSVTDDEIVEYTPEEAEAMKIAFLKEHMNY</sequence>
<dbReference type="GO" id="GO:0055085">
    <property type="term" value="P:transmembrane transport"/>
    <property type="evidence" value="ECO:0007669"/>
    <property type="project" value="TreeGrafter"/>
</dbReference>
<evidence type="ECO:0000256" key="2">
    <source>
        <dbReference type="ARBA" id="ARBA00009773"/>
    </source>
</evidence>
<accession>A0A1M6PBT8</accession>
<dbReference type="AlphaFoldDB" id="A0A1M6PBT8"/>
<dbReference type="PANTHER" id="PTHR21716">
    <property type="entry name" value="TRANSMEMBRANE PROTEIN"/>
    <property type="match status" value="1"/>
</dbReference>
<evidence type="ECO:0000256" key="5">
    <source>
        <dbReference type="ARBA" id="ARBA00022692"/>
    </source>
</evidence>
<keyword evidence="4" id="KW-1003">Cell membrane</keyword>